<evidence type="ECO:0000313" key="2">
    <source>
        <dbReference type="EMBL" id="OIT34809.1"/>
    </source>
</evidence>
<feature type="compositionally biased region" description="Basic residues" evidence="1">
    <location>
        <begin position="13"/>
        <end position="28"/>
    </location>
</feature>
<dbReference type="EMBL" id="MJEQ01000653">
    <property type="protein sequence ID" value="OIT34809.1"/>
    <property type="molecule type" value="Genomic_DNA"/>
</dbReference>
<protein>
    <submittedName>
        <fullName evidence="2">Uncharacterized protein</fullName>
    </submittedName>
</protein>
<organism evidence="2 3">
    <name type="scientific">Nicotiana attenuata</name>
    <name type="common">Coyote tobacco</name>
    <dbReference type="NCBI Taxonomy" id="49451"/>
    <lineage>
        <taxon>Eukaryota</taxon>
        <taxon>Viridiplantae</taxon>
        <taxon>Streptophyta</taxon>
        <taxon>Embryophyta</taxon>
        <taxon>Tracheophyta</taxon>
        <taxon>Spermatophyta</taxon>
        <taxon>Magnoliopsida</taxon>
        <taxon>eudicotyledons</taxon>
        <taxon>Gunneridae</taxon>
        <taxon>Pentapetalae</taxon>
        <taxon>asterids</taxon>
        <taxon>lamiids</taxon>
        <taxon>Solanales</taxon>
        <taxon>Solanaceae</taxon>
        <taxon>Nicotianoideae</taxon>
        <taxon>Nicotianeae</taxon>
        <taxon>Nicotiana</taxon>
    </lineage>
</organism>
<feature type="compositionally biased region" description="Basic and acidic residues" evidence="1">
    <location>
        <begin position="1"/>
        <end position="10"/>
    </location>
</feature>
<gene>
    <name evidence="2" type="ORF">A4A49_23501</name>
</gene>
<dbReference type="SUPFAM" id="SSF89550">
    <property type="entry name" value="PHP domain-like"/>
    <property type="match status" value="1"/>
</dbReference>
<feature type="region of interest" description="Disordered" evidence="1">
    <location>
        <begin position="1"/>
        <end position="31"/>
    </location>
</feature>
<dbReference type="AlphaFoldDB" id="A0A314L180"/>
<evidence type="ECO:0000313" key="3">
    <source>
        <dbReference type="Proteomes" id="UP000187609"/>
    </source>
</evidence>
<accession>A0A314L180</accession>
<name>A0A314L180_NICAT</name>
<reference evidence="2" key="1">
    <citation type="submission" date="2016-11" db="EMBL/GenBank/DDBJ databases">
        <title>The genome of Nicotiana attenuata.</title>
        <authorList>
            <person name="Xu S."/>
            <person name="Brockmoeller T."/>
            <person name="Gaquerel E."/>
            <person name="Navarro A."/>
            <person name="Kuhl H."/>
            <person name="Gase K."/>
            <person name="Ling Z."/>
            <person name="Zhou W."/>
            <person name="Kreitzer C."/>
            <person name="Stanke M."/>
            <person name="Tang H."/>
            <person name="Lyons E."/>
            <person name="Pandey P."/>
            <person name="Pandey S.P."/>
            <person name="Timmermann B."/>
            <person name="Baldwin I.T."/>
        </authorList>
    </citation>
    <scope>NUCLEOTIDE SEQUENCE [LARGE SCALE GENOMIC DNA]</scope>
    <source>
        <strain evidence="2">UT</strain>
    </source>
</reference>
<dbReference type="InterPro" id="IPR016195">
    <property type="entry name" value="Pol/histidinol_Pase-like"/>
</dbReference>
<dbReference type="Proteomes" id="UP000187609">
    <property type="component" value="Unassembled WGS sequence"/>
</dbReference>
<keyword evidence="3" id="KW-1185">Reference proteome</keyword>
<dbReference type="STRING" id="49451.A0A314L180"/>
<evidence type="ECO:0000256" key="1">
    <source>
        <dbReference type="SAM" id="MobiDB-lite"/>
    </source>
</evidence>
<dbReference type="Gene3D" id="3.20.20.140">
    <property type="entry name" value="Metal-dependent hydrolases"/>
    <property type="match status" value="1"/>
</dbReference>
<proteinExistence type="predicted"/>
<comment type="caution">
    <text evidence="2">The sequence shown here is derived from an EMBL/GenBank/DDBJ whole genome shotgun (WGS) entry which is preliminary data.</text>
</comment>
<dbReference type="Gramene" id="OIT34809">
    <property type="protein sequence ID" value="OIT34809"/>
    <property type="gene ID" value="A4A49_23501"/>
</dbReference>
<sequence length="105" mass="11918">MMMGDKEIPKKQGSNKKKKKKRGGSKRRMTSEQTLAYNCVSEWVFLDRSPLSPAAEDFAVPQPKEKLVFELHSHSIHSDGFLSPFKLVERAHQNGVSSLFPPFTQ</sequence>